<feature type="compositionally biased region" description="Polar residues" evidence="1">
    <location>
        <begin position="35"/>
        <end position="53"/>
    </location>
</feature>
<proteinExistence type="predicted"/>
<evidence type="ECO:0000256" key="1">
    <source>
        <dbReference type="SAM" id="MobiDB-lite"/>
    </source>
</evidence>
<protein>
    <submittedName>
        <fullName evidence="2">Uncharacterized protein</fullName>
    </submittedName>
</protein>
<dbReference type="AlphaFoldDB" id="A0A5J9UUU2"/>
<comment type="caution">
    <text evidence="2">The sequence shown here is derived from an EMBL/GenBank/DDBJ whole genome shotgun (WGS) entry which is preliminary data.</text>
</comment>
<keyword evidence="3" id="KW-1185">Reference proteome</keyword>
<evidence type="ECO:0000313" key="3">
    <source>
        <dbReference type="Proteomes" id="UP000324897"/>
    </source>
</evidence>
<gene>
    <name evidence="2" type="ORF">EJB05_29961</name>
</gene>
<sequence length="82" mass="9353">MRCAGNAAISGRLPVIYKKSRLHLFLTRRNQTKAVRTPRSQFATSSIPSSFSWNPREHHPQKVKTSRNAERCAFIEEISAAR</sequence>
<accession>A0A5J9UUU2</accession>
<evidence type="ECO:0000313" key="2">
    <source>
        <dbReference type="EMBL" id="TVU27356.1"/>
    </source>
</evidence>
<dbReference type="Gramene" id="TVU27356">
    <property type="protein sequence ID" value="TVU27356"/>
    <property type="gene ID" value="EJB05_29961"/>
</dbReference>
<feature type="non-terminal residue" evidence="2">
    <location>
        <position position="1"/>
    </location>
</feature>
<name>A0A5J9UUU2_9POAL</name>
<dbReference type="EMBL" id="RWGY01000013">
    <property type="protein sequence ID" value="TVU27356.1"/>
    <property type="molecule type" value="Genomic_DNA"/>
</dbReference>
<organism evidence="2 3">
    <name type="scientific">Eragrostis curvula</name>
    <name type="common">weeping love grass</name>
    <dbReference type="NCBI Taxonomy" id="38414"/>
    <lineage>
        <taxon>Eukaryota</taxon>
        <taxon>Viridiplantae</taxon>
        <taxon>Streptophyta</taxon>
        <taxon>Embryophyta</taxon>
        <taxon>Tracheophyta</taxon>
        <taxon>Spermatophyta</taxon>
        <taxon>Magnoliopsida</taxon>
        <taxon>Liliopsida</taxon>
        <taxon>Poales</taxon>
        <taxon>Poaceae</taxon>
        <taxon>PACMAD clade</taxon>
        <taxon>Chloridoideae</taxon>
        <taxon>Eragrostideae</taxon>
        <taxon>Eragrostidinae</taxon>
        <taxon>Eragrostis</taxon>
    </lineage>
</organism>
<feature type="region of interest" description="Disordered" evidence="1">
    <location>
        <begin position="35"/>
        <end position="67"/>
    </location>
</feature>
<dbReference type="Proteomes" id="UP000324897">
    <property type="component" value="Chromosome 2"/>
</dbReference>
<reference evidence="2 3" key="1">
    <citation type="journal article" date="2019" name="Sci. Rep.">
        <title>A high-quality genome of Eragrostis curvula grass provides insights into Poaceae evolution and supports new strategies to enhance forage quality.</title>
        <authorList>
            <person name="Carballo J."/>
            <person name="Santos B.A.C.M."/>
            <person name="Zappacosta D."/>
            <person name="Garbus I."/>
            <person name="Selva J.P."/>
            <person name="Gallo C.A."/>
            <person name="Diaz A."/>
            <person name="Albertini E."/>
            <person name="Caccamo M."/>
            <person name="Echenique V."/>
        </authorList>
    </citation>
    <scope>NUCLEOTIDE SEQUENCE [LARGE SCALE GENOMIC DNA]</scope>
    <source>
        <strain evidence="3">cv. Victoria</strain>
        <tissue evidence="2">Leaf</tissue>
    </source>
</reference>